<name>A0A0H3K503_SYNP6</name>
<dbReference type="SUPFAM" id="SSF51261">
    <property type="entry name" value="Duplicated hybrid motif"/>
    <property type="match status" value="1"/>
</dbReference>
<reference evidence="2 3" key="1">
    <citation type="journal article" date="2007" name="Photosyn. Res.">
        <title>Complete nucleotide sequence of the freshwater unicellular cyanobacterium Synechococcus elongatus PCC 6301 chromosome: gene content and organization.</title>
        <authorList>
            <person name="Sugita C."/>
            <person name="Ogata K."/>
            <person name="Shikata M."/>
            <person name="Jikuya H."/>
            <person name="Takano J."/>
            <person name="Furumichi M."/>
            <person name="Kanehisa M."/>
            <person name="Omata T."/>
            <person name="Sugiura M."/>
            <person name="Sugita M."/>
        </authorList>
    </citation>
    <scope>NUCLEOTIDE SEQUENCE [LARGE SCALE GENOMIC DNA]</scope>
    <source>
        <strain evidence="3">ATCC 27144 / PCC 6301 / SAUG 1402/1</strain>
    </source>
</reference>
<sequence length="283" mass="30746">MLRPLLPSFLSVVALTPVIVQPTDVLTATVTPLAPRQGETLQVSIQSSAETPPQVRFGPRTIPVFGIGAGQYRALIPTTPVLKTGGYLLTVQGATQARRIPIEVARRSFPVQRIWLPPGKSDLGTDFEFDRVDAFKALITPELFWTGPLRRPAPGRISTGYGVRRYYNGVFAEDYFHRGLDYADATGTPVRAPAAGRIALVGYEQQGFEVHGNTIGIDHGQGIASILIHLNRINVREGQFVQAGDVIGTVGNTGAFTGPHLHWGFYVLGESVDPTPWLQRGLN</sequence>
<dbReference type="Proteomes" id="UP000001175">
    <property type="component" value="Chromosome"/>
</dbReference>
<dbReference type="Gene3D" id="2.70.70.10">
    <property type="entry name" value="Glucose Permease (Domain IIA)"/>
    <property type="match status" value="1"/>
</dbReference>
<dbReference type="EMBL" id="AP008231">
    <property type="protein sequence ID" value="BAD80359.1"/>
    <property type="molecule type" value="Genomic_DNA"/>
</dbReference>
<dbReference type="KEGG" id="syc:syc2169_d"/>
<evidence type="ECO:0000313" key="2">
    <source>
        <dbReference type="EMBL" id="BAD80359.1"/>
    </source>
</evidence>
<accession>A0A0H3K503</accession>
<dbReference type="RefSeq" id="WP_011244479.1">
    <property type="nucleotide sequence ID" value="NC_006576.1"/>
</dbReference>
<dbReference type="InterPro" id="IPR011055">
    <property type="entry name" value="Dup_hybrid_motif"/>
</dbReference>
<dbReference type="Pfam" id="PF01551">
    <property type="entry name" value="Peptidase_M23"/>
    <property type="match status" value="1"/>
</dbReference>
<dbReference type="InterPro" id="IPR016047">
    <property type="entry name" value="M23ase_b-sheet_dom"/>
</dbReference>
<dbReference type="eggNOG" id="COG0739">
    <property type="taxonomic scope" value="Bacteria"/>
</dbReference>
<dbReference type="GO" id="GO:0004222">
    <property type="term" value="F:metalloendopeptidase activity"/>
    <property type="evidence" value="ECO:0007669"/>
    <property type="project" value="TreeGrafter"/>
</dbReference>
<organism evidence="2 3">
    <name type="scientific">Synechococcus sp. (strain ATCC 27144 / PCC 6301 / SAUG 1402/1)</name>
    <name type="common">Anacystis nidulans</name>
    <dbReference type="NCBI Taxonomy" id="269084"/>
    <lineage>
        <taxon>Bacteria</taxon>
        <taxon>Bacillati</taxon>
        <taxon>Cyanobacteriota</taxon>
        <taxon>Cyanophyceae</taxon>
        <taxon>Synechococcales</taxon>
        <taxon>Synechococcaceae</taxon>
        <taxon>Synechococcus</taxon>
    </lineage>
</organism>
<dbReference type="InterPro" id="IPR050570">
    <property type="entry name" value="Cell_wall_metabolism_enzyme"/>
</dbReference>
<feature type="domain" description="M23ase beta-sheet core" evidence="1">
    <location>
        <begin position="176"/>
        <end position="274"/>
    </location>
</feature>
<evidence type="ECO:0000313" key="3">
    <source>
        <dbReference type="Proteomes" id="UP000001175"/>
    </source>
</evidence>
<dbReference type="PANTHER" id="PTHR21666">
    <property type="entry name" value="PEPTIDASE-RELATED"/>
    <property type="match status" value="1"/>
</dbReference>
<evidence type="ECO:0000259" key="1">
    <source>
        <dbReference type="Pfam" id="PF01551"/>
    </source>
</evidence>
<dbReference type="PANTHER" id="PTHR21666:SF290">
    <property type="entry name" value="PEPTIDASE M23 DOMAIN PROTEIN"/>
    <property type="match status" value="1"/>
</dbReference>
<gene>
    <name evidence="2" type="ordered locus">syc2169_d</name>
</gene>
<proteinExistence type="predicted"/>
<dbReference type="AlphaFoldDB" id="A0A0H3K503"/>
<dbReference type="CDD" id="cd12797">
    <property type="entry name" value="M23_peptidase"/>
    <property type="match status" value="1"/>
</dbReference>
<protein>
    <submittedName>
        <fullName evidence="2">Probable peptidase</fullName>
    </submittedName>
</protein>